<dbReference type="Proteomes" id="UP000292686">
    <property type="component" value="Unassembled WGS sequence"/>
</dbReference>
<protein>
    <submittedName>
        <fullName evidence="1">DUF2332 domain-containing protein</fullName>
    </submittedName>
</protein>
<name>A0A4Q2MAQ6_9MICO</name>
<dbReference type="OrthoDB" id="8899077at2"/>
<reference evidence="1 2" key="1">
    <citation type="submission" date="2019-01" db="EMBL/GenBank/DDBJ databases">
        <title>Agromyces.</title>
        <authorList>
            <person name="Li J."/>
        </authorList>
    </citation>
    <scope>NUCLEOTIDE SEQUENCE [LARGE SCALE GENOMIC DNA]</scope>
    <source>
        <strain evidence="1 2">DSM 23870</strain>
    </source>
</reference>
<evidence type="ECO:0000313" key="1">
    <source>
        <dbReference type="EMBL" id="RXZ87171.1"/>
    </source>
</evidence>
<proteinExistence type="predicted"/>
<accession>A0A4Q2MAQ6</accession>
<dbReference type="Pfam" id="PF10094">
    <property type="entry name" value="DUF2332"/>
    <property type="match status" value="1"/>
</dbReference>
<dbReference type="EMBL" id="SDPM01000002">
    <property type="protein sequence ID" value="RXZ87171.1"/>
    <property type="molecule type" value="Genomic_DNA"/>
</dbReference>
<comment type="caution">
    <text evidence="1">The sequence shown here is derived from an EMBL/GenBank/DDBJ whole genome shotgun (WGS) entry which is preliminary data.</text>
</comment>
<organism evidence="1 2">
    <name type="scientific">Agromyces atrinae</name>
    <dbReference type="NCBI Taxonomy" id="592376"/>
    <lineage>
        <taxon>Bacteria</taxon>
        <taxon>Bacillati</taxon>
        <taxon>Actinomycetota</taxon>
        <taxon>Actinomycetes</taxon>
        <taxon>Micrococcales</taxon>
        <taxon>Microbacteriaceae</taxon>
        <taxon>Agromyces</taxon>
    </lineage>
</organism>
<dbReference type="AlphaFoldDB" id="A0A4Q2MAQ6"/>
<gene>
    <name evidence="1" type="ORF">ESP50_04395</name>
</gene>
<sequence length="272" mass="29739">MTAPPVVFAENASLAGIRLTDDIAGWLTEHWPEVSAVALDHATQTNEPARCATLLPVLTSIPGPLALLEVGASAGLCLFPDRYSYRYSDGTELDPPIGPSSVVIECEVAGDVPLPDRLPEVVWRRGIDLHPLDIADADDVDWLDALIWPEHDDRRRRLHDAVGIVQAEPPQIDTGDLVYRIEQTIAEAPEDATLVVFHAAVLAYLPRDRRARFVELVRESRARWISAEARGIVPGIPEPDGGEAGDFLLALDARPLAFVQPHGRAIRWSATP</sequence>
<keyword evidence="2" id="KW-1185">Reference proteome</keyword>
<dbReference type="InterPro" id="IPR011200">
    <property type="entry name" value="UCP012608"/>
</dbReference>
<evidence type="ECO:0000313" key="2">
    <source>
        <dbReference type="Proteomes" id="UP000292686"/>
    </source>
</evidence>